<dbReference type="InterPro" id="IPR000615">
    <property type="entry name" value="Bestrophin"/>
</dbReference>
<feature type="domain" description="Hikeshi-like N-terminal" evidence="8">
    <location>
        <begin position="476"/>
        <end position="600"/>
    </location>
</feature>
<feature type="transmembrane region" description="Helical" evidence="6">
    <location>
        <begin position="237"/>
        <end position="259"/>
    </location>
</feature>
<keyword evidence="3 6" id="KW-1133">Transmembrane helix</keyword>
<name>A0AAE1P5V5_9EUCA</name>
<keyword evidence="6" id="KW-0406">Ion transport</keyword>
<feature type="transmembrane region" description="Helical" evidence="6">
    <location>
        <begin position="271"/>
        <end position="289"/>
    </location>
</feature>
<gene>
    <name evidence="10" type="ORF">Pmani_026587</name>
</gene>
<proteinExistence type="inferred from homology"/>
<comment type="caution">
    <text evidence="10">The sequence shown here is derived from an EMBL/GenBank/DDBJ whole genome shotgun (WGS) entry which is preliminary data.</text>
</comment>
<evidence type="ECO:0000259" key="8">
    <source>
        <dbReference type="Pfam" id="PF05603"/>
    </source>
</evidence>
<dbReference type="GO" id="GO:0005254">
    <property type="term" value="F:chloride channel activity"/>
    <property type="evidence" value="ECO:0007669"/>
    <property type="project" value="UniProtKB-KW"/>
</dbReference>
<dbReference type="PANTHER" id="PTHR10736">
    <property type="entry name" value="BESTROPHIN"/>
    <property type="match status" value="1"/>
</dbReference>
<sequence length="669" mass="76349">MTVTYTTKVTNTGFCGFSRLLLRWRGSVFKLLWPDLCVYFTLYFIVSAIYRFALHENEKRVFEKIAMSCEYFRNVFPISFVLGFYVSIVVQRWWEQYMLIPWPDTVCILASAYIEGLDERGRQLRRSFARYINLSFALAFANISPRVTRRFASYQHLIDEGYMTSSERKVFEMLDGHSQHHKIWLPLVWATLLVRTARREGRCPDDHGQKAVIYEITNLRYNVGKLQEYHTMSVPLVYTQVVTLATYSYFGFAIVGRQFLDPKQGYDSHEVDFYVPIFTFLQFVFYMGWLKVAESLLNPFGDDDDDFDTIDFLDRHLEVSYMMVDVMHKFYPDTLQQPSAQNNNNSNKDSPPTSPPTSDSPPLHTDNNNTRADVMPKPAKSGRLSPLMKNLALMCSERSLGHHNTTDPPRLNNGEARHCLSDTHLLASPALRRMYSGGELHPPPAPSSLQFQIPEDVCEVSVEAVIIIMANLFGIIVSGRLVQTNFEQVGERQFLTVIPEADNINHVVVFLTGTQPFPDGLGGSVYFSWPEPTKPPTWHLLGNITNEKPSAIFKISGLKQSNGTNMQSGFNFGEQKMSHNAQIGISVEPLSQIQGQVSSPSTEASTLNSYMEFSQAMCESLYNFASSFAQSPSQITPNPSEQYLPLSTLSKWYENFSRKLQLNPNFWRK</sequence>
<evidence type="ECO:0000256" key="1">
    <source>
        <dbReference type="ARBA" id="ARBA00004370"/>
    </source>
</evidence>
<evidence type="ECO:0000259" key="9">
    <source>
        <dbReference type="Pfam" id="PF21057"/>
    </source>
</evidence>
<keyword evidence="4 6" id="KW-0472">Membrane</keyword>
<evidence type="ECO:0000256" key="6">
    <source>
        <dbReference type="RuleBase" id="RU363126"/>
    </source>
</evidence>
<dbReference type="Proteomes" id="UP001292094">
    <property type="component" value="Unassembled WGS sequence"/>
</dbReference>
<evidence type="ECO:0000256" key="5">
    <source>
        <dbReference type="ARBA" id="ARBA00034769"/>
    </source>
</evidence>
<feature type="transmembrane region" description="Helical" evidence="6">
    <location>
        <begin position="31"/>
        <end position="54"/>
    </location>
</feature>
<dbReference type="InterPro" id="IPR008493">
    <property type="entry name" value="Hikeshi-like_N"/>
</dbReference>
<protein>
    <recommendedName>
        <fullName evidence="6">Bestrophin homolog</fullName>
    </recommendedName>
</protein>
<organism evidence="10 11">
    <name type="scientific">Petrolisthes manimaculis</name>
    <dbReference type="NCBI Taxonomy" id="1843537"/>
    <lineage>
        <taxon>Eukaryota</taxon>
        <taxon>Metazoa</taxon>
        <taxon>Ecdysozoa</taxon>
        <taxon>Arthropoda</taxon>
        <taxon>Crustacea</taxon>
        <taxon>Multicrustacea</taxon>
        <taxon>Malacostraca</taxon>
        <taxon>Eumalacostraca</taxon>
        <taxon>Eucarida</taxon>
        <taxon>Decapoda</taxon>
        <taxon>Pleocyemata</taxon>
        <taxon>Anomura</taxon>
        <taxon>Galatheoidea</taxon>
        <taxon>Porcellanidae</taxon>
        <taxon>Petrolisthes</taxon>
    </lineage>
</organism>
<dbReference type="EMBL" id="JAWZYT010002901">
    <property type="protein sequence ID" value="KAK4301252.1"/>
    <property type="molecule type" value="Genomic_DNA"/>
</dbReference>
<dbReference type="InterPro" id="IPR048364">
    <property type="entry name" value="Hikeshi-like_C"/>
</dbReference>
<feature type="region of interest" description="Disordered" evidence="7">
    <location>
        <begin position="335"/>
        <end position="383"/>
    </location>
</feature>
<feature type="compositionally biased region" description="Low complexity" evidence="7">
    <location>
        <begin position="342"/>
        <end position="351"/>
    </location>
</feature>
<keyword evidence="6" id="KW-0813">Transport</keyword>
<evidence type="ECO:0000256" key="3">
    <source>
        <dbReference type="ARBA" id="ARBA00022989"/>
    </source>
</evidence>
<feature type="transmembrane region" description="Helical" evidence="6">
    <location>
        <begin position="75"/>
        <end position="94"/>
    </location>
</feature>
<comment type="function">
    <text evidence="6">Forms chloride channels.</text>
</comment>
<keyword evidence="11" id="KW-1185">Reference proteome</keyword>
<evidence type="ECO:0000313" key="10">
    <source>
        <dbReference type="EMBL" id="KAK4301252.1"/>
    </source>
</evidence>
<evidence type="ECO:0000256" key="7">
    <source>
        <dbReference type="SAM" id="MobiDB-lite"/>
    </source>
</evidence>
<keyword evidence="6" id="KW-0407">Ion channel</keyword>
<evidence type="ECO:0000256" key="4">
    <source>
        <dbReference type="ARBA" id="ARBA00023136"/>
    </source>
</evidence>
<evidence type="ECO:0000313" key="11">
    <source>
        <dbReference type="Proteomes" id="UP001292094"/>
    </source>
</evidence>
<dbReference type="Pfam" id="PF21057">
    <property type="entry name" value="Hikeshi-like_C"/>
    <property type="match status" value="1"/>
</dbReference>
<dbReference type="Pfam" id="PF01062">
    <property type="entry name" value="Bestrophin"/>
    <property type="match status" value="1"/>
</dbReference>
<keyword evidence="6" id="KW-0868">Chloride</keyword>
<dbReference type="GO" id="GO:0005886">
    <property type="term" value="C:plasma membrane"/>
    <property type="evidence" value="ECO:0007669"/>
    <property type="project" value="UniProtKB-SubCell"/>
</dbReference>
<dbReference type="AlphaFoldDB" id="A0AAE1P5V5"/>
<keyword evidence="6" id="KW-1003">Cell membrane</keyword>
<feature type="domain" description="Hikeshi-like C-terminal" evidence="9">
    <location>
        <begin position="609"/>
        <end position="669"/>
    </location>
</feature>
<dbReference type="Pfam" id="PF05603">
    <property type="entry name" value="Hikeshi-like_N"/>
    <property type="match status" value="1"/>
</dbReference>
<keyword evidence="2 6" id="KW-0812">Transmembrane</keyword>
<comment type="subcellular location">
    <subcellularLocation>
        <location evidence="6">Cell membrane</location>
        <topology evidence="6">Multi-pass membrane protein</topology>
    </subcellularLocation>
    <subcellularLocation>
        <location evidence="1">Membrane</location>
    </subcellularLocation>
</comment>
<dbReference type="PANTHER" id="PTHR10736:SF65">
    <property type="entry name" value="BESTROPHIN 1, ISOFORM C-RELATED"/>
    <property type="match status" value="1"/>
</dbReference>
<accession>A0AAE1P5V5</accession>
<dbReference type="GO" id="GO:0034707">
    <property type="term" value="C:chloride channel complex"/>
    <property type="evidence" value="ECO:0007669"/>
    <property type="project" value="UniProtKB-KW"/>
</dbReference>
<keyword evidence="6" id="KW-0869">Chloride channel</keyword>
<comment type="similarity">
    <text evidence="5 6">Belongs to the anion channel-forming bestrophin (TC 1.A.46) family. Calcium-sensitive chloride channel subfamily.</text>
</comment>
<evidence type="ECO:0000256" key="2">
    <source>
        <dbReference type="ARBA" id="ARBA00022692"/>
    </source>
</evidence>
<dbReference type="InterPro" id="IPR021134">
    <property type="entry name" value="Bestrophin-like"/>
</dbReference>
<reference evidence="10" key="1">
    <citation type="submission" date="2023-11" db="EMBL/GenBank/DDBJ databases">
        <title>Genome assemblies of two species of porcelain crab, Petrolisthes cinctipes and Petrolisthes manimaculis (Anomura: Porcellanidae).</title>
        <authorList>
            <person name="Angst P."/>
        </authorList>
    </citation>
    <scope>NUCLEOTIDE SEQUENCE</scope>
    <source>
        <strain evidence="10">PB745_02</strain>
        <tissue evidence="10">Gill</tissue>
    </source>
</reference>